<accession>A0A1Y2HI63</accession>
<dbReference type="Proteomes" id="UP000193411">
    <property type="component" value="Unassembled WGS sequence"/>
</dbReference>
<dbReference type="InterPro" id="IPR027948">
    <property type="entry name" value="DUF4436"/>
</dbReference>
<dbReference type="Pfam" id="PF14494">
    <property type="entry name" value="DUF4436"/>
    <property type="match status" value="1"/>
</dbReference>
<feature type="transmembrane region" description="Helical" evidence="1">
    <location>
        <begin position="319"/>
        <end position="337"/>
    </location>
</feature>
<feature type="transmembrane region" description="Helical" evidence="1">
    <location>
        <begin position="247"/>
        <end position="272"/>
    </location>
</feature>
<organism evidence="2 3">
    <name type="scientific">Catenaria anguillulae PL171</name>
    <dbReference type="NCBI Taxonomy" id="765915"/>
    <lineage>
        <taxon>Eukaryota</taxon>
        <taxon>Fungi</taxon>
        <taxon>Fungi incertae sedis</taxon>
        <taxon>Blastocladiomycota</taxon>
        <taxon>Blastocladiomycetes</taxon>
        <taxon>Blastocladiales</taxon>
        <taxon>Catenariaceae</taxon>
        <taxon>Catenaria</taxon>
    </lineage>
</organism>
<proteinExistence type="predicted"/>
<gene>
    <name evidence="2" type="ORF">BCR44DRAFT_42306</name>
</gene>
<name>A0A1Y2HI63_9FUNG</name>
<keyword evidence="1" id="KW-0812">Transmembrane</keyword>
<feature type="transmembrane region" description="Helical" evidence="1">
    <location>
        <begin position="281"/>
        <end position="299"/>
    </location>
</feature>
<sequence length="357" mass="38622">MKFPIPRNLRARLITARAVLLYLLFWVGMVLASFFIHQADQERDKERAAAIDSSFISANTTSSTQLLVFLLIKTIDPISASAKVGMTLFPSEDLVRRFEAGGRIVGSTGAVGEGVKQVVIDNPDELALMAILNRPVMARGMAVMARGFRKNFPAGSRLPNEDTFTVPFTKSSVRGYPYDSHSGNLDVSAFLFPDPATNSTSTPLQIQVVIENGARGFKFAPGSPSTPPGKARGPFFVEATFRLQRSLITIGFSIFIIGMLWILSIVIGFLALQVTTKERPAVAAMLGPPISLLFALPSLRNVQPQAPPVGSTSDVLGFFWNMVIVALSAVAIIYAFIDGWTPPPPPTKEAEPLIKAS</sequence>
<keyword evidence="1" id="KW-1133">Transmembrane helix</keyword>
<dbReference type="STRING" id="765915.A0A1Y2HI63"/>
<dbReference type="AlphaFoldDB" id="A0A1Y2HI63"/>
<dbReference type="OrthoDB" id="5594013at2759"/>
<evidence type="ECO:0000313" key="2">
    <source>
        <dbReference type="EMBL" id="ORZ33561.1"/>
    </source>
</evidence>
<reference evidence="2 3" key="1">
    <citation type="submission" date="2016-07" db="EMBL/GenBank/DDBJ databases">
        <title>Pervasive Adenine N6-methylation of Active Genes in Fungi.</title>
        <authorList>
            <consortium name="DOE Joint Genome Institute"/>
            <person name="Mondo S.J."/>
            <person name="Dannebaum R.O."/>
            <person name="Kuo R.C."/>
            <person name="Labutti K."/>
            <person name="Haridas S."/>
            <person name="Kuo A."/>
            <person name="Salamov A."/>
            <person name="Ahrendt S.R."/>
            <person name="Lipzen A."/>
            <person name="Sullivan W."/>
            <person name="Andreopoulos W.B."/>
            <person name="Clum A."/>
            <person name="Lindquist E."/>
            <person name="Daum C."/>
            <person name="Ramamoorthy G.K."/>
            <person name="Gryganskyi A."/>
            <person name="Culley D."/>
            <person name="Magnuson J.K."/>
            <person name="James T.Y."/>
            <person name="O'Malley M.A."/>
            <person name="Stajich J.E."/>
            <person name="Spatafora J.W."/>
            <person name="Visel A."/>
            <person name="Grigoriev I.V."/>
        </authorList>
    </citation>
    <scope>NUCLEOTIDE SEQUENCE [LARGE SCALE GENOMIC DNA]</scope>
    <source>
        <strain evidence="2 3">PL171</strain>
    </source>
</reference>
<evidence type="ECO:0000313" key="3">
    <source>
        <dbReference type="Proteomes" id="UP000193411"/>
    </source>
</evidence>
<evidence type="ECO:0008006" key="4">
    <source>
        <dbReference type="Google" id="ProtNLM"/>
    </source>
</evidence>
<keyword evidence="3" id="KW-1185">Reference proteome</keyword>
<comment type="caution">
    <text evidence="2">The sequence shown here is derived from an EMBL/GenBank/DDBJ whole genome shotgun (WGS) entry which is preliminary data.</text>
</comment>
<dbReference type="EMBL" id="MCFL01000035">
    <property type="protein sequence ID" value="ORZ33561.1"/>
    <property type="molecule type" value="Genomic_DNA"/>
</dbReference>
<protein>
    <recommendedName>
        <fullName evidence="4">DUF4436 domain-containing protein</fullName>
    </recommendedName>
</protein>
<feature type="non-terminal residue" evidence="2">
    <location>
        <position position="357"/>
    </location>
</feature>
<keyword evidence="1" id="KW-0472">Membrane</keyword>
<feature type="transmembrane region" description="Helical" evidence="1">
    <location>
        <begin position="20"/>
        <end position="37"/>
    </location>
</feature>
<evidence type="ECO:0000256" key="1">
    <source>
        <dbReference type="SAM" id="Phobius"/>
    </source>
</evidence>